<dbReference type="Gene3D" id="4.10.60.10">
    <property type="entry name" value="Zinc finger, CCHC-type"/>
    <property type="match status" value="1"/>
</dbReference>
<evidence type="ECO:0000256" key="2">
    <source>
        <dbReference type="SAM" id="Coils"/>
    </source>
</evidence>
<feature type="compositionally biased region" description="Gly residues" evidence="3">
    <location>
        <begin position="277"/>
        <end position="289"/>
    </location>
</feature>
<keyword evidence="1" id="KW-0479">Metal-binding</keyword>
<dbReference type="Proteomes" id="UP001186944">
    <property type="component" value="Unassembled WGS sequence"/>
</dbReference>
<dbReference type="FunFam" id="1.10.340.70:FF:000001">
    <property type="entry name" value="Retrovirus-related Pol polyprotein from transposon gypsy-like Protein"/>
    <property type="match status" value="1"/>
</dbReference>
<dbReference type="Pfam" id="PF00098">
    <property type="entry name" value="zf-CCHC"/>
    <property type="match status" value="1"/>
</dbReference>
<dbReference type="GO" id="GO:0008270">
    <property type="term" value="F:zinc ion binding"/>
    <property type="evidence" value="ECO:0007669"/>
    <property type="project" value="UniProtKB-KW"/>
</dbReference>
<reference evidence="5" key="1">
    <citation type="submission" date="2019-08" db="EMBL/GenBank/DDBJ databases">
        <title>The improved chromosome-level genome for the pearl oyster Pinctada fucata martensii using PacBio sequencing and Hi-C.</title>
        <authorList>
            <person name="Zheng Z."/>
        </authorList>
    </citation>
    <scope>NUCLEOTIDE SEQUENCE</scope>
    <source>
        <strain evidence="5">ZZ-2019</strain>
        <tissue evidence="5">Adductor muscle</tissue>
    </source>
</reference>
<dbReference type="Pfam" id="PF17921">
    <property type="entry name" value="Integrase_H2C2"/>
    <property type="match status" value="1"/>
</dbReference>
<name>A0AA88YJI0_PINIB</name>
<evidence type="ECO:0000313" key="5">
    <source>
        <dbReference type="EMBL" id="KAK3098044.1"/>
    </source>
</evidence>
<keyword evidence="6" id="KW-1185">Reference proteome</keyword>
<sequence>MAEATNLINIEGDEQTGDSVAASRPRRVASSRKFIEFTEDEADRNADETFKQPSVPPKKRNTTKKDNTLELELEREKIALEREKLKIEMEKLAIEREKLQFQAKQKEEQVSVPFKIKLQPFNPKFDDILTYLCKFEAVCDQAKWSESIKVLQLRTLLTGETRHISSQASTSYVDLKKALIERYGKRPHEYFSDLISIRRENNETHRGLMSRINIYLKRCTEDKDPIEVLRDGFFLRALPPVQAQWVRRNKGSSSVVEAAEDYIPPKNRESGQSQGVTGIGKGTGNGVSGSGKTATSEPEKGNGNQRKDIICFKCNGKGHFANKCPKTYFVSRILSMMGQHTTLYTAIGQPFDAKLAIVELDTPYFKGHAQVGIVPSLVADALLGNDVINRPKVCAITRSGANQENQADKRAEERMTECDVQPSPIDVQDCDQVSDQDLNRINADKLSQLQKEDPTLKSIREKAATAEQSKCMSLAFYWENDILKRKWMSSSGVRQGDQVVLPKRLRRAVIELAHDQPFAGHLGVEKTKDRILRSFYWPGIFREVSEYCKSCDACQKVAKRTNVKAPMINTPIISEPFYKISMDIVGPLARSKKGNRFILTIVDDATRYPEAFALKNCDTESVAA</sequence>
<comment type="caution">
    <text evidence="5">The sequence shown here is derived from an EMBL/GenBank/DDBJ whole genome shotgun (WGS) entry which is preliminary data.</text>
</comment>
<dbReference type="InterPro" id="IPR036875">
    <property type="entry name" value="Znf_CCHC_sf"/>
</dbReference>
<evidence type="ECO:0000256" key="3">
    <source>
        <dbReference type="SAM" id="MobiDB-lite"/>
    </source>
</evidence>
<feature type="region of interest" description="Disordered" evidence="3">
    <location>
        <begin position="1"/>
        <end position="26"/>
    </location>
</feature>
<dbReference type="InterPro" id="IPR041588">
    <property type="entry name" value="Integrase_H2C2"/>
</dbReference>
<gene>
    <name evidence="5" type="ORF">FSP39_015559</name>
</gene>
<evidence type="ECO:0000313" key="6">
    <source>
        <dbReference type="Proteomes" id="UP001186944"/>
    </source>
</evidence>
<dbReference type="PANTHER" id="PTHR46888:SF1">
    <property type="entry name" value="RIBONUCLEASE H"/>
    <property type="match status" value="1"/>
</dbReference>
<dbReference type="PROSITE" id="PS50158">
    <property type="entry name" value="ZF_CCHC"/>
    <property type="match status" value="1"/>
</dbReference>
<keyword evidence="1" id="KW-0863">Zinc-finger</keyword>
<feature type="domain" description="CCHC-type" evidence="4">
    <location>
        <begin position="311"/>
        <end position="326"/>
    </location>
</feature>
<feature type="region of interest" description="Disordered" evidence="3">
    <location>
        <begin position="39"/>
        <end position="67"/>
    </location>
</feature>
<dbReference type="Gene3D" id="3.30.420.10">
    <property type="entry name" value="Ribonuclease H-like superfamily/Ribonuclease H"/>
    <property type="match status" value="1"/>
</dbReference>
<dbReference type="AlphaFoldDB" id="A0AA88YJI0"/>
<keyword evidence="1" id="KW-0862">Zinc</keyword>
<dbReference type="EMBL" id="VSWD01000007">
    <property type="protein sequence ID" value="KAK3098044.1"/>
    <property type="molecule type" value="Genomic_DNA"/>
</dbReference>
<dbReference type="SUPFAM" id="SSF57756">
    <property type="entry name" value="Retrovirus zinc finger-like domains"/>
    <property type="match status" value="1"/>
</dbReference>
<feature type="coiled-coil region" evidence="2">
    <location>
        <begin position="70"/>
        <end position="109"/>
    </location>
</feature>
<dbReference type="SUPFAM" id="SSF53098">
    <property type="entry name" value="Ribonuclease H-like"/>
    <property type="match status" value="1"/>
</dbReference>
<evidence type="ECO:0000256" key="1">
    <source>
        <dbReference type="PROSITE-ProRule" id="PRU00047"/>
    </source>
</evidence>
<dbReference type="InterPro" id="IPR001878">
    <property type="entry name" value="Znf_CCHC"/>
</dbReference>
<protein>
    <recommendedName>
        <fullName evidence="4">CCHC-type domain-containing protein</fullName>
    </recommendedName>
</protein>
<feature type="region of interest" description="Disordered" evidence="3">
    <location>
        <begin position="265"/>
        <end position="303"/>
    </location>
</feature>
<evidence type="ECO:0000259" key="4">
    <source>
        <dbReference type="PROSITE" id="PS50158"/>
    </source>
</evidence>
<proteinExistence type="predicted"/>
<keyword evidence="2" id="KW-0175">Coiled coil</keyword>
<dbReference type="Gene3D" id="1.10.340.70">
    <property type="match status" value="1"/>
</dbReference>
<dbReference type="InterPro" id="IPR036397">
    <property type="entry name" value="RNaseH_sf"/>
</dbReference>
<organism evidence="5 6">
    <name type="scientific">Pinctada imbricata</name>
    <name type="common">Atlantic pearl-oyster</name>
    <name type="synonym">Pinctada martensii</name>
    <dbReference type="NCBI Taxonomy" id="66713"/>
    <lineage>
        <taxon>Eukaryota</taxon>
        <taxon>Metazoa</taxon>
        <taxon>Spiralia</taxon>
        <taxon>Lophotrochozoa</taxon>
        <taxon>Mollusca</taxon>
        <taxon>Bivalvia</taxon>
        <taxon>Autobranchia</taxon>
        <taxon>Pteriomorphia</taxon>
        <taxon>Pterioida</taxon>
        <taxon>Pterioidea</taxon>
        <taxon>Pteriidae</taxon>
        <taxon>Pinctada</taxon>
    </lineage>
</organism>
<accession>A0AA88YJI0</accession>
<dbReference type="SMART" id="SM00343">
    <property type="entry name" value="ZnF_C2HC"/>
    <property type="match status" value="1"/>
</dbReference>
<dbReference type="InterPro" id="IPR012337">
    <property type="entry name" value="RNaseH-like_sf"/>
</dbReference>
<dbReference type="PANTHER" id="PTHR46888">
    <property type="entry name" value="ZINC KNUCKLE DOMAINCONTAINING PROTEIN-RELATED"/>
    <property type="match status" value="1"/>
</dbReference>
<dbReference type="GO" id="GO:0003676">
    <property type="term" value="F:nucleic acid binding"/>
    <property type="evidence" value="ECO:0007669"/>
    <property type="project" value="InterPro"/>
</dbReference>